<keyword evidence="1" id="KW-0548">Nucleotidyltransferase</keyword>
<keyword evidence="2" id="KW-1185">Reference proteome</keyword>
<name>A0A0L7LS93_OPEBR</name>
<organism evidence="1 2">
    <name type="scientific">Operophtera brumata</name>
    <name type="common">Winter moth</name>
    <name type="synonym">Phalaena brumata</name>
    <dbReference type="NCBI Taxonomy" id="104452"/>
    <lineage>
        <taxon>Eukaryota</taxon>
        <taxon>Metazoa</taxon>
        <taxon>Ecdysozoa</taxon>
        <taxon>Arthropoda</taxon>
        <taxon>Hexapoda</taxon>
        <taxon>Insecta</taxon>
        <taxon>Pterygota</taxon>
        <taxon>Neoptera</taxon>
        <taxon>Endopterygota</taxon>
        <taxon>Lepidoptera</taxon>
        <taxon>Glossata</taxon>
        <taxon>Ditrysia</taxon>
        <taxon>Geometroidea</taxon>
        <taxon>Geometridae</taxon>
        <taxon>Larentiinae</taxon>
        <taxon>Operophtera</taxon>
    </lineage>
</organism>
<accession>A0A0L7LS93</accession>
<gene>
    <name evidence="1" type="ORF">OBRU01_02660</name>
</gene>
<keyword evidence="1" id="KW-0695">RNA-directed DNA polymerase</keyword>
<keyword evidence="1" id="KW-0808">Transferase</keyword>
<sequence length="131" mass="15263">MRVRIVTSWPTARLRYTCTRLQGEGQQDSQYKTVQLKKYKSVIETSDCVELLQDIDSLDRWSRSNRLAFNVTKCKVMSFPRLRDPNTQNYSLGAAIMERVDSIRYLGLVEDSCLDFRQHIMSMCKKANTTL</sequence>
<dbReference type="PANTHER" id="PTHR33332">
    <property type="entry name" value="REVERSE TRANSCRIPTASE DOMAIN-CONTAINING PROTEIN"/>
    <property type="match status" value="1"/>
</dbReference>
<proteinExistence type="predicted"/>
<dbReference type="GO" id="GO:0003964">
    <property type="term" value="F:RNA-directed DNA polymerase activity"/>
    <property type="evidence" value="ECO:0007669"/>
    <property type="project" value="UniProtKB-KW"/>
</dbReference>
<reference evidence="1 2" key="1">
    <citation type="journal article" date="2015" name="Genome Biol. Evol.">
        <title>The genome of winter moth (Operophtera brumata) provides a genomic perspective on sexual dimorphism and phenology.</title>
        <authorList>
            <person name="Derks M.F."/>
            <person name="Smit S."/>
            <person name="Salis L."/>
            <person name="Schijlen E."/>
            <person name="Bossers A."/>
            <person name="Mateman C."/>
            <person name="Pijl A.S."/>
            <person name="de Ridder D."/>
            <person name="Groenen M.A."/>
            <person name="Visser M.E."/>
            <person name="Megens H.J."/>
        </authorList>
    </citation>
    <scope>NUCLEOTIDE SEQUENCE [LARGE SCALE GENOMIC DNA]</scope>
    <source>
        <strain evidence="1">WM2013NL</strain>
        <tissue evidence="1">Head and thorax</tissue>
    </source>
</reference>
<comment type="caution">
    <text evidence="1">The sequence shown here is derived from an EMBL/GenBank/DDBJ whole genome shotgun (WGS) entry which is preliminary data.</text>
</comment>
<evidence type="ECO:0000313" key="2">
    <source>
        <dbReference type="Proteomes" id="UP000037510"/>
    </source>
</evidence>
<dbReference type="STRING" id="104452.A0A0L7LS93"/>
<dbReference type="Proteomes" id="UP000037510">
    <property type="component" value="Unassembled WGS sequence"/>
</dbReference>
<dbReference type="EMBL" id="JTDY01000198">
    <property type="protein sequence ID" value="KOB78343.1"/>
    <property type="molecule type" value="Genomic_DNA"/>
</dbReference>
<protein>
    <submittedName>
        <fullName evidence="1">RNA-directed DNA polymerase</fullName>
    </submittedName>
</protein>
<evidence type="ECO:0000313" key="1">
    <source>
        <dbReference type="EMBL" id="KOB78343.1"/>
    </source>
</evidence>
<dbReference type="AlphaFoldDB" id="A0A0L7LS93"/>